<dbReference type="PANTHER" id="PTHR45708">
    <property type="entry name" value="ENDOCHITINASE"/>
    <property type="match status" value="1"/>
</dbReference>
<dbReference type="InterPro" id="IPR050542">
    <property type="entry name" value="Glycosyl_Hydrlase18_Chitinase"/>
</dbReference>
<dbReference type="InterPro" id="IPR017853">
    <property type="entry name" value="GH"/>
</dbReference>
<feature type="compositionally biased region" description="Polar residues" evidence="1">
    <location>
        <begin position="7"/>
        <end position="20"/>
    </location>
</feature>
<evidence type="ECO:0000256" key="1">
    <source>
        <dbReference type="SAM" id="MobiDB-lite"/>
    </source>
</evidence>
<comment type="caution">
    <text evidence="2">The sequence shown here is derived from an EMBL/GenBank/DDBJ whole genome shotgun (WGS) entry which is preliminary data.</text>
</comment>
<dbReference type="PANTHER" id="PTHR45708:SF31">
    <property type="entry name" value="III ACIDIC ENDOCHITINASE, PUTATIVE-RELATED"/>
    <property type="match status" value="1"/>
</dbReference>
<protein>
    <submittedName>
        <fullName evidence="2">Uncharacterized protein</fullName>
    </submittedName>
</protein>
<dbReference type="EMBL" id="JAYMYS010000005">
    <property type="protein sequence ID" value="KAK7391294.1"/>
    <property type="molecule type" value="Genomic_DNA"/>
</dbReference>
<name>A0AAN9S808_PSOTE</name>
<organism evidence="2 3">
    <name type="scientific">Psophocarpus tetragonolobus</name>
    <name type="common">Winged bean</name>
    <name type="synonym">Dolichos tetragonolobus</name>
    <dbReference type="NCBI Taxonomy" id="3891"/>
    <lineage>
        <taxon>Eukaryota</taxon>
        <taxon>Viridiplantae</taxon>
        <taxon>Streptophyta</taxon>
        <taxon>Embryophyta</taxon>
        <taxon>Tracheophyta</taxon>
        <taxon>Spermatophyta</taxon>
        <taxon>Magnoliopsida</taxon>
        <taxon>eudicotyledons</taxon>
        <taxon>Gunneridae</taxon>
        <taxon>Pentapetalae</taxon>
        <taxon>rosids</taxon>
        <taxon>fabids</taxon>
        <taxon>Fabales</taxon>
        <taxon>Fabaceae</taxon>
        <taxon>Papilionoideae</taxon>
        <taxon>50 kb inversion clade</taxon>
        <taxon>NPAAA clade</taxon>
        <taxon>indigoferoid/millettioid clade</taxon>
        <taxon>Phaseoleae</taxon>
        <taxon>Psophocarpus</taxon>
    </lineage>
</organism>
<dbReference type="GO" id="GO:0005576">
    <property type="term" value="C:extracellular region"/>
    <property type="evidence" value="ECO:0007669"/>
    <property type="project" value="TreeGrafter"/>
</dbReference>
<dbReference type="AlphaFoldDB" id="A0AAN9S808"/>
<evidence type="ECO:0000313" key="2">
    <source>
        <dbReference type="EMBL" id="KAK7391294.1"/>
    </source>
</evidence>
<accession>A0AAN9S808</accession>
<keyword evidence="3" id="KW-1185">Reference proteome</keyword>
<dbReference type="SUPFAM" id="SSF51445">
    <property type="entry name" value="(Trans)glycosidases"/>
    <property type="match status" value="1"/>
</dbReference>
<gene>
    <name evidence="2" type="ORF">VNO78_19708</name>
</gene>
<dbReference type="Gene3D" id="3.20.20.80">
    <property type="entry name" value="Glycosidases"/>
    <property type="match status" value="1"/>
</dbReference>
<feature type="region of interest" description="Disordered" evidence="1">
    <location>
        <begin position="1"/>
        <end position="20"/>
    </location>
</feature>
<sequence>MHLAWPANQSTRAHELPSQNACGIKKEGIRKRNGSSALRTPLVVALPSTGAKTTGMAELQLGTSVTTAVTGAIEANYNPKYSTASKKVSKCSFPSEVLLEVTPSAHRKMQKTLPTTSIKTSSVGIMVPYSLDGIEYGSNLYWDDLLPRNLTLSDSKTVLRYPSMSILICRCCIAFKIIGPLDCWGKMTSYILPNNSLFLGLLVARNAAPDDDYIEPQVLIDDGLPYVKQASNYGGVMLRSRFCDVQNHYSDQIKDYLLLLQSPGFSVWSPVASWFPVVFGNVVMLTFLVTGDICLSGDACIIPCNRKSGNYDQTSACEIGENLGEVQSKERMITALMGEN</sequence>
<dbReference type="Proteomes" id="UP001386955">
    <property type="component" value="Unassembled WGS sequence"/>
</dbReference>
<dbReference type="GO" id="GO:0004568">
    <property type="term" value="F:chitinase activity"/>
    <property type="evidence" value="ECO:0007669"/>
    <property type="project" value="TreeGrafter"/>
</dbReference>
<proteinExistence type="predicted"/>
<evidence type="ECO:0000313" key="3">
    <source>
        <dbReference type="Proteomes" id="UP001386955"/>
    </source>
</evidence>
<reference evidence="2 3" key="1">
    <citation type="submission" date="2024-01" db="EMBL/GenBank/DDBJ databases">
        <title>The genomes of 5 underutilized Papilionoideae crops provide insights into root nodulation and disease resistanc.</title>
        <authorList>
            <person name="Jiang F."/>
        </authorList>
    </citation>
    <scope>NUCLEOTIDE SEQUENCE [LARGE SCALE GENOMIC DNA]</scope>
    <source>
        <strain evidence="2">DUOXIRENSHENG_FW03</strain>
        <tissue evidence="2">Leaves</tissue>
    </source>
</reference>